<dbReference type="AlphaFoldDB" id="A0A951UGI4"/>
<proteinExistence type="predicted"/>
<reference evidence="1" key="1">
    <citation type="submission" date="2021-05" db="EMBL/GenBank/DDBJ databases">
        <authorList>
            <person name="Pietrasiak N."/>
            <person name="Ward R."/>
            <person name="Stajich J.E."/>
            <person name="Kurbessoian T."/>
        </authorList>
    </citation>
    <scope>NUCLEOTIDE SEQUENCE</scope>
    <source>
        <strain evidence="1">JT2-VF2</strain>
    </source>
</reference>
<sequence length="75" mass="8219">METAIFLNSVINGLTVGFRARPEMNDTVGQLIEGYKLPSQKPSLCVVLPPCNQLRANSKSTLKRTENIGDIKLMG</sequence>
<comment type="caution">
    <text evidence="1">The sequence shown here is derived from an EMBL/GenBank/DDBJ whole genome shotgun (WGS) entry which is preliminary data.</text>
</comment>
<dbReference type="EMBL" id="JAHHHN010000007">
    <property type="protein sequence ID" value="MBW4562353.1"/>
    <property type="molecule type" value="Genomic_DNA"/>
</dbReference>
<dbReference type="Proteomes" id="UP000715781">
    <property type="component" value="Unassembled WGS sequence"/>
</dbReference>
<evidence type="ECO:0000313" key="2">
    <source>
        <dbReference type="Proteomes" id="UP000715781"/>
    </source>
</evidence>
<accession>A0A951UGI4</accession>
<protein>
    <submittedName>
        <fullName evidence="1">Uncharacterized protein</fullName>
    </submittedName>
</protein>
<evidence type="ECO:0000313" key="1">
    <source>
        <dbReference type="EMBL" id="MBW4562353.1"/>
    </source>
</evidence>
<name>A0A951UGI4_9NOST</name>
<organism evidence="1 2">
    <name type="scientific">Mojavia pulchra JT2-VF2</name>
    <dbReference type="NCBI Taxonomy" id="287848"/>
    <lineage>
        <taxon>Bacteria</taxon>
        <taxon>Bacillati</taxon>
        <taxon>Cyanobacteriota</taxon>
        <taxon>Cyanophyceae</taxon>
        <taxon>Nostocales</taxon>
        <taxon>Nostocaceae</taxon>
    </lineage>
</organism>
<gene>
    <name evidence="1" type="ORF">KME32_14610</name>
</gene>
<reference evidence="1" key="2">
    <citation type="journal article" date="2022" name="Microbiol. Resour. Announc.">
        <title>Metagenome Sequencing to Explore Phylogenomics of Terrestrial Cyanobacteria.</title>
        <authorList>
            <person name="Ward R.D."/>
            <person name="Stajich J.E."/>
            <person name="Johansen J.R."/>
            <person name="Huntemann M."/>
            <person name="Clum A."/>
            <person name="Foster B."/>
            <person name="Foster B."/>
            <person name="Roux S."/>
            <person name="Palaniappan K."/>
            <person name="Varghese N."/>
            <person name="Mukherjee S."/>
            <person name="Reddy T.B.K."/>
            <person name="Daum C."/>
            <person name="Copeland A."/>
            <person name="Chen I.A."/>
            <person name="Ivanova N.N."/>
            <person name="Kyrpides N.C."/>
            <person name="Shapiro N."/>
            <person name="Eloe-Fadrosh E.A."/>
            <person name="Pietrasiak N."/>
        </authorList>
    </citation>
    <scope>NUCLEOTIDE SEQUENCE</scope>
    <source>
        <strain evidence="1">JT2-VF2</strain>
    </source>
</reference>